<evidence type="ECO:0000313" key="3">
    <source>
        <dbReference type="EMBL" id="MDV0446253.1"/>
    </source>
</evidence>
<evidence type="ECO:0008006" key="5">
    <source>
        <dbReference type="Google" id="ProtNLM"/>
    </source>
</evidence>
<evidence type="ECO:0000313" key="4">
    <source>
        <dbReference type="Proteomes" id="UP001271789"/>
    </source>
</evidence>
<accession>A0AAE4MJF4</accession>
<keyword evidence="4" id="KW-1185">Reference proteome</keyword>
<dbReference type="InterPro" id="IPR027417">
    <property type="entry name" value="P-loop_NTPase"/>
</dbReference>
<dbReference type="Pfam" id="PF01637">
    <property type="entry name" value="ATPase_2"/>
    <property type="match status" value="1"/>
</dbReference>
<evidence type="ECO:0000259" key="2">
    <source>
        <dbReference type="Pfam" id="PF03008"/>
    </source>
</evidence>
<dbReference type="PANTHER" id="PTHR34704">
    <property type="entry name" value="ATPASE"/>
    <property type="match status" value="1"/>
</dbReference>
<proteinExistence type="predicted"/>
<protein>
    <recommendedName>
        <fullName evidence="5">ATPase</fullName>
    </recommendedName>
</protein>
<dbReference type="Gene3D" id="3.40.50.300">
    <property type="entry name" value="P-loop containing nucleotide triphosphate hydrolases"/>
    <property type="match status" value="1"/>
</dbReference>
<organism evidence="3 4">
    <name type="scientific">Methanolapillus africanus</name>
    <dbReference type="NCBI Taxonomy" id="3028297"/>
    <lineage>
        <taxon>Archaea</taxon>
        <taxon>Methanobacteriati</taxon>
        <taxon>Methanobacteriota</taxon>
        <taxon>Stenosarchaea group</taxon>
        <taxon>Methanomicrobia</taxon>
        <taxon>Methanosarcinales</taxon>
        <taxon>Methanosarcinaceae</taxon>
        <taxon>Methanolapillus</taxon>
    </lineage>
</organism>
<evidence type="ECO:0000259" key="1">
    <source>
        <dbReference type="Pfam" id="PF01637"/>
    </source>
</evidence>
<sequence length="441" mass="51381">MTLDSVKFYDRQKELAALAQTRRQSEKKACFTVIVGRRRIGKTSLLLESVKGQKYLYLFVSRKTEPLLCAQFQKDAEQQLLGFKIFGSVVSFRDLFEQLMIYASQEHYTLIIDEFQEFENINPSIFSDLQDLWDKYKDRSKINFIACGSIYSLMMKIFENNKEPLFGRLTSKIILKPFSVGVMKEILNDYNPSYTPEDLLCLYILTGGVAKYIFLLMDAGAVTQEKMLQAATSSDSVFLVEGKDLLISEFGKEYGTYFSILQLIASGKSMQNEIDSILGKNTGAYLVNLEKEYSLITKHKPMFSKPESRKARWRIHDNYLRFWFRFIFSNQQLIELDRHDLLLEYIQHHYDSYSGLLLEKYFREKIAETERITDIGSYWDNKGKIEIDLIALNRLDRTAIVAEIKRNPNKIDLNLLDEKVQHVPDLMKFDVTLKGFSMNDM</sequence>
<comment type="caution">
    <text evidence="3">The sequence shown here is derived from an EMBL/GenBank/DDBJ whole genome shotgun (WGS) entry which is preliminary data.</text>
</comment>
<feature type="domain" description="DUF234" evidence="2">
    <location>
        <begin position="323"/>
        <end position="406"/>
    </location>
</feature>
<feature type="domain" description="ATPase" evidence="1">
    <location>
        <begin position="8"/>
        <end position="214"/>
    </location>
</feature>
<dbReference type="InterPro" id="IPR011579">
    <property type="entry name" value="ATPase_dom"/>
</dbReference>
<dbReference type="Proteomes" id="UP001271789">
    <property type="component" value="Unassembled WGS sequence"/>
</dbReference>
<dbReference type="SUPFAM" id="SSF52540">
    <property type="entry name" value="P-loop containing nucleoside triphosphate hydrolases"/>
    <property type="match status" value="1"/>
</dbReference>
<dbReference type="GO" id="GO:0005524">
    <property type="term" value="F:ATP binding"/>
    <property type="evidence" value="ECO:0007669"/>
    <property type="project" value="InterPro"/>
</dbReference>
<reference evidence="3" key="1">
    <citation type="submission" date="2023-06" db="EMBL/GenBank/DDBJ databases">
        <title>Genome sequence of Methanosarcinaceae archaeon Ag5.</title>
        <authorList>
            <person name="Protasov E."/>
            <person name="Platt K."/>
            <person name="Poehlein A."/>
            <person name="Daniel R."/>
            <person name="Brune A."/>
        </authorList>
    </citation>
    <scope>NUCLEOTIDE SEQUENCE</scope>
    <source>
        <strain evidence="3">Ag5</strain>
    </source>
</reference>
<dbReference type="EMBL" id="JAWDKD010000002">
    <property type="protein sequence ID" value="MDV0446253.1"/>
    <property type="molecule type" value="Genomic_DNA"/>
</dbReference>
<dbReference type="PANTHER" id="PTHR34704:SF1">
    <property type="entry name" value="ATPASE"/>
    <property type="match status" value="1"/>
</dbReference>
<dbReference type="AlphaFoldDB" id="A0AAE4MJF4"/>
<name>A0AAE4MJF4_9EURY</name>
<dbReference type="Pfam" id="PF03008">
    <property type="entry name" value="DUF234"/>
    <property type="match status" value="1"/>
</dbReference>
<dbReference type="InterPro" id="IPR004256">
    <property type="entry name" value="DUF234"/>
</dbReference>
<gene>
    <name evidence="3" type="ORF">MsAg5_00820</name>
</gene>